<evidence type="ECO:0000256" key="8">
    <source>
        <dbReference type="ARBA" id="ARBA00023157"/>
    </source>
</evidence>
<evidence type="ECO:0000256" key="3">
    <source>
        <dbReference type="ARBA" id="ARBA00011738"/>
    </source>
</evidence>
<organism evidence="13 14">
    <name type="scientific">Polarella glacialis</name>
    <name type="common">Dinoflagellate</name>
    <dbReference type="NCBI Taxonomy" id="89957"/>
    <lineage>
        <taxon>Eukaryota</taxon>
        <taxon>Sar</taxon>
        <taxon>Alveolata</taxon>
        <taxon>Dinophyceae</taxon>
        <taxon>Suessiales</taxon>
        <taxon>Suessiaceae</taxon>
        <taxon>Polarella</taxon>
    </lineage>
</organism>
<feature type="region of interest" description="Disordered" evidence="10">
    <location>
        <begin position="552"/>
        <end position="611"/>
    </location>
</feature>
<name>A0A813GCR5_POLGL</name>
<dbReference type="GO" id="GO:0045454">
    <property type="term" value="P:cell redox homeostasis"/>
    <property type="evidence" value="ECO:0007669"/>
    <property type="project" value="InterPro"/>
</dbReference>
<comment type="caution">
    <text evidence="13">The sequence shown here is derived from an EMBL/GenBank/DDBJ whole genome shotgun (WGS) entry which is preliminary data.</text>
</comment>
<dbReference type="Proteomes" id="UP000654075">
    <property type="component" value="Unassembled WGS sequence"/>
</dbReference>
<keyword evidence="8" id="KW-1015">Disulfide bond</keyword>
<evidence type="ECO:0000256" key="2">
    <source>
        <dbReference type="ARBA" id="ARBA00007532"/>
    </source>
</evidence>
<dbReference type="PANTHER" id="PTHR42737:SF2">
    <property type="entry name" value="GLUTATHIONE REDUCTASE"/>
    <property type="match status" value="1"/>
</dbReference>
<dbReference type="GO" id="GO:0050660">
    <property type="term" value="F:flavin adenine dinucleotide binding"/>
    <property type="evidence" value="ECO:0007669"/>
    <property type="project" value="InterPro"/>
</dbReference>
<dbReference type="Gene3D" id="1.10.3730.20">
    <property type="match status" value="1"/>
</dbReference>
<accession>A0A813GCR5</accession>
<dbReference type="GO" id="GO:0005739">
    <property type="term" value="C:mitochondrion"/>
    <property type="evidence" value="ECO:0007669"/>
    <property type="project" value="TreeGrafter"/>
</dbReference>
<dbReference type="Gene3D" id="3.50.50.60">
    <property type="entry name" value="FAD/NAD(P)-binding domain"/>
    <property type="match status" value="2"/>
</dbReference>
<keyword evidence="9" id="KW-0676">Redox-active center</keyword>
<dbReference type="EMBL" id="CAJNNV010027470">
    <property type="protein sequence ID" value="CAE8620488.1"/>
    <property type="molecule type" value="Genomic_DNA"/>
</dbReference>
<dbReference type="FunFam" id="3.50.50.60:FF:000051">
    <property type="entry name" value="Glutathione reductase"/>
    <property type="match status" value="1"/>
</dbReference>
<feature type="transmembrane region" description="Helical" evidence="11">
    <location>
        <begin position="491"/>
        <end position="510"/>
    </location>
</feature>
<keyword evidence="14" id="KW-1185">Reference proteome</keyword>
<keyword evidence="4" id="KW-0285">Flavoprotein</keyword>
<evidence type="ECO:0000256" key="9">
    <source>
        <dbReference type="ARBA" id="ARBA00023284"/>
    </source>
</evidence>
<comment type="subunit">
    <text evidence="3">Homodimer.</text>
</comment>
<feature type="transmembrane region" description="Helical" evidence="11">
    <location>
        <begin position="293"/>
        <end position="312"/>
    </location>
</feature>
<evidence type="ECO:0000256" key="5">
    <source>
        <dbReference type="ARBA" id="ARBA00022827"/>
    </source>
</evidence>
<keyword evidence="5" id="KW-0274">FAD</keyword>
<evidence type="ECO:0000313" key="13">
    <source>
        <dbReference type="EMBL" id="CAE8620488.1"/>
    </source>
</evidence>
<dbReference type="OrthoDB" id="5956163at2759"/>
<dbReference type="PRINTS" id="PR00411">
    <property type="entry name" value="PNDRDTASEI"/>
</dbReference>
<feature type="non-terminal residue" evidence="13">
    <location>
        <position position="1"/>
    </location>
</feature>
<dbReference type="SUPFAM" id="SSF51905">
    <property type="entry name" value="FAD/NAD(P)-binding domain"/>
    <property type="match status" value="1"/>
</dbReference>
<dbReference type="InterPro" id="IPR036188">
    <property type="entry name" value="FAD/NAD-bd_sf"/>
</dbReference>
<sequence>IYGNLLGGAKVKEIEGYARVVDGHTVEVDGKRITAKYICIASGSRAVIPPIPGSDLPGVLTSDEALALPKQPKKLVVVGGGYIAVEFAGFFHGYGTEVHIVLRGDQVLRGFDEDIRSHVAELLAARGIHIHSGENPLSIEDAGHGQLRFRTDKGTVITADNVMFATGRKPNSQDLGLEEVGVKLDSRSGHQGLEWLGVALTLMGAASLALGMVLQRYALSFPEERVPLFGVRWPRLLVWFLGLVVYGVANAFYAMALPMGPFSLLAAVFTTLLIFNMIFARLLLREELTIPKVGGSLTILVGVCLCLVSSPADVQTEFTPEQVAELASSPQGSFFIVALLCVVLAAVISILVFERKYPAAAAISTTASEVLRQTSDSDAGLQQANAAGTAIDTAHAASSGAKETLDEVLRESQRAPSAWLNGCMAFIYPGSLGLDEAICHTAMKASLAMLASGDEINHWIFYTSVSLWVISAFATVWWMKVVFARYETTTALPVEYGLVNAGSVCSGLLFYREHKFMELWQLALTVVGIVLILLGISCGPLAALPSSTRSALRGSSGKDSHEEVAVGDSCASTVSGSGRQGEGQPQRIEKDNNKNNNYNNNNSSNNNNNYNNNNNCSSDSCASMFYGGGGTDDKGLHGRCIDNNSLSINTNGSEDSLSTATVASA</sequence>
<evidence type="ECO:0000313" key="14">
    <source>
        <dbReference type="Proteomes" id="UP000654075"/>
    </source>
</evidence>
<evidence type="ECO:0000256" key="1">
    <source>
        <dbReference type="ARBA" id="ARBA00001974"/>
    </source>
</evidence>
<dbReference type="InterPro" id="IPR046952">
    <property type="entry name" value="GSHR/TRXR-like"/>
</dbReference>
<gene>
    <name evidence="13" type="ORF">PGLA1383_LOCUS38045</name>
</gene>
<keyword evidence="6" id="KW-0521">NADP</keyword>
<reference evidence="13" key="1">
    <citation type="submission" date="2021-02" db="EMBL/GenBank/DDBJ databases">
        <authorList>
            <person name="Dougan E. K."/>
            <person name="Rhodes N."/>
            <person name="Thang M."/>
            <person name="Chan C."/>
        </authorList>
    </citation>
    <scope>NUCLEOTIDE SEQUENCE</scope>
</reference>
<dbReference type="AlphaFoldDB" id="A0A813GCR5"/>
<evidence type="ECO:0000256" key="11">
    <source>
        <dbReference type="SAM" id="Phobius"/>
    </source>
</evidence>
<dbReference type="InterPro" id="IPR037185">
    <property type="entry name" value="EmrE-like"/>
</dbReference>
<comment type="similarity">
    <text evidence="2">Belongs to the class-I pyridine nucleotide-disulfide oxidoreductase family.</text>
</comment>
<feature type="transmembrane region" description="Helical" evidence="11">
    <location>
        <begin position="522"/>
        <end position="543"/>
    </location>
</feature>
<evidence type="ECO:0000256" key="4">
    <source>
        <dbReference type="ARBA" id="ARBA00022630"/>
    </source>
</evidence>
<dbReference type="GO" id="GO:0004362">
    <property type="term" value="F:glutathione-disulfide reductase (NADPH) activity"/>
    <property type="evidence" value="ECO:0007669"/>
    <property type="project" value="TreeGrafter"/>
</dbReference>
<keyword evidence="11" id="KW-1133">Transmembrane helix</keyword>
<dbReference type="SUPFAM" id="SSF103481">
    <property type="entry name" value="Multidrug resistance efflux transporter EmrE"/>
    <property type="match status" value="1"/>
</dbReference>
<evidence type="ECO:0000256" key="7">
    <source>
        <dbReference type="ARBA" id="ARBA00023002"/>
    </source>
</evidence>
<dbReference type="GO" id="GO:0034599">
    <property type="term" value="P:cellular response to oxidative stress"/>
    <property type="evidence" value="ECO:0007669"/>
    <property type="project" value="TreeGrafter"/>
</dbReference>
<feature type="transmembrane region" description="Helical" evidence="11">
    <location>
        <begin position="459"/>
        <end position="479"/>
    </location>
</feature>
<evidence type="ECO:0000256" key="10">
    <source>
        <dbReference type="SAM" id="MobiDB-lite"/>
    </source>
</evidence>
<feature type="compositionally biased region" description="Low complexity" evidence="10">
    <location>
        <begin position="594"/>
        <end position="611"/>
    </location>
</feature>
<dbReference type="InterPro" id="IPR023753">
    <property type="entry name" value="FAD/NAD-binding_dom"/>
</dbReference>
<feature type="transmembrane region" description="Helical" evidence="11">
    <location>
        <begin position="195"/>
        <end position="215"/>
    </location>
</feature>
<keyword evidence="11" id="KW-0812">Transmembrane</keyword>
<dbReference type="Pfam" id="PF07992">
    <property type="entry name" value="Pyr_redox_2"/>
    <property type="match status" value="1"/>
</dbReference>
<feature type="transmembrane region" description="Helical" evidence="11">
    <location>
        <begin position="262"/>
        <end position="284"/>
    </location>
</feature>
<protein>
    <recommendedName>
        <fullName evidence="12">FAD/NAD(P)-binding domain-containing protein</fullName>
    </recommendedName>
</protein>
<feature type="transmembrane region" description="Helical" evidence="11">
    <location>
        <begin position="236"/>
        <end position="256"/>
    </location>
</feature>
<keyword evidence="11" id="KW-0472">Membrane</keyword>
<dbReference type="GO" id="GO:0006749">
    <property type="term" value="P:glutathione metabolic process"/>
    <property type="evidence" value="ECO:0007669"/>
    <property type="project" value="TreeGrafter"/>
</dbReference>
<proteinExistence type="inferred from homology"/>
<evidence type="ECO:0000256" key="6">
    <source>
        <dbReference type="ARBA" id="ARBA00022857"/>
    </source>
</evidence>
<feature type="transmembrane region" description="Helical" evidence="11">
    <location>
        <begin position="332"/>
        <end position="353"/>
    </location>
</feature>
<evidence type="ECO:0000259" key="12">
    <source>
        <dbReference type="Pfam" id="PF07992"/>
    </source>
</evidence>
<dbReference type="PANTHER" id="PTHR42737">
    <property type="entry name" value="GLUTATHIONE REDUCTASE"/>
    <property type="match status" value="1"/>
</dbReference>
<comment type="cofactor">
    <cofactor evidence="1">
        <name>FAD</name>
        <dbReference type="ChEBI" id="CHEBI:57692"/>
    </cofactor>
</comment>
<feature type="domain" description="FAD/NAD(P)-binding" evidence="12">
    <location>
        <begin position="6"/>
        <end position="189"/>
    </location>
</feature>
<dbReference type="GO" id="GO:0005829">
    <property type="term" value="C:cytosol"/>
    <property type="evidence" value="ECO:0007669"/>
    <property type="project" value="TreeGrafter"/>
</dbReference>
<dbReference type="PRINTS" id="PR00368">
    <property type="entry name" value="FADPNR"/>
</dbReference>
<keyword evidence="7" id="KW-0560">Oxidoreductase</keyword>